<dbReference type="Proteomes" id="UP000244162">
    <property type="component" value="Unassembled WGS sequence"/>
</dbReference>
<organism evidence="2 3">
    <name type="scientific">Sphingomonas oleivorans</name>
    <dbReference type="NCBI Taxonomy" id="1735121"/>
    <lineage>
        <taxon>Bacteria</taxon>
        <taxon>Pseudomonadati</taxon>
        <taxon>Pseudomonadota</taxon>
        <taxon>Alphaproteobacteria</taxon>
        <taxon>Sphingomonadales</taxon>
        <taxon>Sphingomonadaceae</taxon>
        <taxon>Sphingomonas</taxon>
    </lineage>
</organism>
<proteinExistence type="predicted"/>
<dbReference type="Gene3D" id="3.40.190.290">
    <property type="match status" value="1"/>
</dbReference>
<accession>A0A2T5FVF4</accession>
<sequence>MLKSAIDVAADLAAGRLERVLPDWASASAPIYALYPSGRYPSAKLRAFLSAMATHLGS</sequence>
<reference evidence="2 3" key="1">
    <citation type="submission" date="2017-09" db="EMBL/GenBank/DDBJ databases">
        <title>Sphingomonas panjinensis sp.nov., isolated from oil-contaminated soil.</title>
        <authorList>
            <person name="Wang L."/>
            <person name="Chen L."/>
        </authorList>
    </citation>
    <scope>NUCLEOTIDE SEQUENCE [LARGE SCALE GENOMIC DNA]</scope>
    <source>
        <strain evidence="2 3">FW-11</strain>
    </source>
</reference>
<dbReference type="InterPro" id="IPR005119">
    <property type="entry name" value="LysR_subst-bd"/>
</dbReference>
<dbReference type="SUPFAM" id="SSF53850">
    <property type="entry name" value="Periplasmic binding protein-like II"/>
    <property type="match status" value="1"/>
</dbReference>
<dbReference type="Pfam" id="PF03466">
    <property type="entry name" value="LysR_substrate"/>
    <property type="match status" value="1"/>
</dbReference>
<evidence type="ECO:0000259" key="1">
    <source>
        <dbReference type="Pfam" id="PF03466"/>
    </source>
</evidence>
<protein>
    <recommendedName>
        <fullName evidence="1">LysR substrate-binding domain-containing protein</fullName>
    </recommendedName>
</protein>
<evidence type="ECO:0000313" key="2">
    <source>
        <dbReference type="EMBL" id="PTQ09427.1"/>
    </source>
</evidence>
<dbReference type="AlphaFoldDB" id="A0A2T5FVF4"/>
<evidence type="ECO:0000313" key="3">
    <source>
        <dbReference type="Proteomes" id="UP000244162"/>
    </source>
</evidence>
<keyword evidence="3" id="KW-1185">Reference proteome</keyword>
<dbReference type="OrthoDB" id="9812435at2"/>
<name>A0A2T5FVF4_9SPHN</name>
<feature type="domain" description="LysR substrate-binding" evidence="1">
    <location>
        <begin position="8"/>
        <end position="56"/>
    </location>
</feature>
<comment type="caution">
    <text evidence="2">The sequence shown here is derived from an EMBL/GenBank/DDBJ whole genome shotgun (WGS) entry which is preliminary data.</text>
</comment>
<dbReference type="EMBL" id="NWBU01000011">
    <property type="protein sequence ID" value="PTQ09427.1"/>
    <property type="molecule type" value="Genomic_DNA"/>
</dbReference>
<gene>
    <name evidence="2" type="ORF">CLG96_14635</name>
</gene>
<dbReference type="RefSeq" id="WP_107968923.1">
    <property type="nucleotide sequence ID" value="NZ_NWBU01000011.1"/>
</dbReference>